<comment type="cofactor">
    <cofactor evidence="10">
        <name>Mn(2+)</name>
        <dbReference type="ChEBI" id="CHEBI:29035"/>
    </cofactor>
    <text evidence="10">Binds 1 Mn(2+) ion per subunit.</text>
</comment>
<evidence type="ECO:0000256" key="2">
    <source>
        <dbReference type="ARBA" id="ARBA00007579"/>
    </source>
</evidence>
<evidence type="ECO:0000256" key="7">
    <source>
        <dbReference type="ARBA" id="ARBA00023211"/>
    </source>
</evidence>
<comment type="catalytic activity">
    <reaction evidence="10">
        <text>isopentenyl diphosphate = dimethylallyl diphosphate</text>
        <dbReference type="Rhea" id="RHEA:23284"/>
        <dbReference type="ChEBI" id="CHEBI:57623"/>
        <dbReference type="ChEBI" id="CHEBI:128769"/>
        <dbReference type="EC" id="5.3.3.2"/>
    </reaction>
</comment>
<dbReference type="Pfam" id="PF00293">
    <property type="entry name" value="NUDIX"/>
    <property type="match status" value="1"/>
</dbReference>
<accession>A0A1H2YH92</accession>
<name>A0A1H2YH92_THIRO</name>
<dbReference type="InterPro" id="IPR000086">
    <property type="entry name" value="NUDIX_hydrolase_dom"/>
</dbReference>
<comment type="pathway">
    <text evidence="1 10">Isoprenoid biosynthesis; dimethylallyl diphosphate biosynthesis; dimethylallyl diphosphate from isopentenyl diphosphate: step 1/1.</text>
</comment>
<gene>
    <name evidence="10" type="primary">idi</name>
    <name evidence="13" type="ORF">SAMN05421783_11312</name>
</gene>
<evidence type="ECO:0000313" key="14">
    <source>
        <dbReference type="Proteomes" id="UP000198816"/>
    </source>
</evidence>
<dbReference type="EC" id="5.3.3.2" evidence="3 10"/>
<dbReference type="GO" id="GO:0050992">
    <property type="term" value="P:dimethylallyl diphosphate biosynthetic process"/>
    <property type="evidence" value="ECO:0007669"/>
    <property type="project" value="UniProtKB-UniRule"/>
</dbReference>
<feature type="binding site" evidence="10">
    <location>
        <position position="106"/>
    </location>
    <ligand>
        <name>Mg(2+)</name>
        <dbReference type="ChEBI" id="CHEBI:18420"/>
    </ligand>
</feature>
<feature type="binding site" evidence="10">
    <location>
        <position position="51"/>
    </location>
    <ligand>
        <name>Mn(2+)</name>
        <dbReference type="ChEBI" id="CHEBI:29035"/>
    </ligand>
</feature>
<evidence type="ECO:0000256" key="4">
    <source>
        <dbReference type="ARBA" id="ARBA00022490"/>
    </source>
</evidence>
<evidence type="ECO:0000256" key="11">
    <source>
        <dbReference type="PIRSR" id="PIRSR018427-1"/>
    </source>
</evidence>
<evidence type="ECO:0000256" key="9">
    <source>
        <dbReference type="ARBA" id="ARBA00023235"/>
    </source>
</evidence>
<feature type="domain" description="Nudix hydrolase" evidence="12">
    <location>
        <begin position="49"/>
        <end position="182"/>
    </location>
</feature>
<evidence type="ECO:0000256" key="1">
    <source>
        <dbReference type="ARBA" id="ARBA00004826"/>
    </source>
</evidence>
<dbReference type="GO" id="GO:0009240">
    <property type="term" value="P:isopentenyl diphosphate biosynthetic process"/>
    <property type="evidence" value="ECO:0007669"/>
    <property type="project" value="TreeGrafter"/>
</dbReference>
<evidence type="ECO:0000313" key="13">
    <source>
        <dbReference type="EMBL" id="SDX04592.1"/>
    </source>
</evidence>
<comment type="similarity">
    <text evidence="2 10">Belongs to the IPP isomerase type 1 family.</text>
</comment>
<feature type="active site" evidence="10 11">
    <location>
        <position position="134"/>
    </location>
</feature>
<dbReference type="Gene3D" id="3.90.79.10">
    <property type="entry name" value="Nucleoside Triphosphate Pyrophosphohydrolase"/>
    <property type="match status" value="1"/>
</dbReference>
<evidence type="ECO:0000256" key="6">
    <source>
        <dbReference type="ARBA" id="ARBA00022842"/>
    </source>
</evidence>
<dbReference type="UniPathway" id="UPA00059">
    <property type="reaction ID" value="UER00104"/>
</dbReference>
<keyword evidence="8 10" id="KW-0414">Isoprene biosynthesis</keyword>
<dbReference type="OrthoDB" id="9809458at2"/>
<comment type="cofactor">
    <cofactor evidence="10">
        <name>Mg(2+)</name>
        <dbReference type="ChEBI" id="CHEBI:18420"/>
    </cofactor>
    <text evidence="10">Binds 1 Mg(2+) ion per subunit. The magnesium ion binds only when substrate is bound.</text>
</comment>
<dbReference type="GO" id="GO:0005737">
    <property type="term" value="C:cytoplasm"/>
    <property type="evidence" value="ECO:0007669"/>
    <property type="project" value="UniProtKB-SubCell"/>
</dbReference>
<dbReference type="GO" id="GO:0046872">
    <property type="term" value="F:metal ion binding"/>
    <property type="evidence" value="ECO:0007669"/>
    <property type="project" value="UniProtKB-KW"/>
</dbReference>
<protein>
    <recommendedName>
        <fullName evidence="3 10">Isopentenyl-diphosphate Delta-isomerase</fullName>
        <shortName evidence="10">IPP isomerase</shortName>
        <ecNumber evidence="3 10">5.3.3.2</ecNumber>
    </recommendedName>
    <alternativeName>
        <fullName evidence="10">IPP:DMAPP isomerase</fullName>
    </alternativeName>
    <alternativeName>
        <fullName evidence="10">Isopentenyl pyrophosphate isomerase</fullName>
    </alternativeName>
</protein>
<dbReference type="PIRSF" id="PIRSF018427">
    <property type="entry name" value="Isopntndiph_ism"/>
    <property type="match status" value="1"/>
</dbReference>
<dbReference type="PANTHER" id="PTHR10885">
    <property type="entry name" value="ISOPENTENYL-DIPHOSPHATE DELTA-ISOMERASE"/>
    <property type="match status" value="1"/>
</dbReference>
<keyword evidence="7 10" id="KW-0464">Manganese</keyword>
<sequence>MSARIVPPLAAEALERAAQRDACEQVILVDDRDRTLGCAGKIDAHRDGQLHRAFSILVFDAADRLLLQRRADAKYHFATRWSNTCCGHPRPDEPTTQAAGRRLKEEFGIRVPLVERTQLVYRAEDQASGLIEHEYLHVFFGVYAGDPRPDPSEIGAWRWMSVPAIHRALARRPEWFTPWFGLLMKRLFPR</sequence>
<dbReference type="STRING" id="1058.SAMN05421783_11312"/>
<dbReference type="InterPro" id="IPR015797">
    <property type="entry name" value="NUDIX_hydrolase-like_dom_sf"/>
</dbReference>
<comment type="function">
    <text evidence="10">Catalyzes the 1,3-allylic rearrangement of the homoallylic substrate isopentenyl (IPP) to its highly electrophilic allylic isomer, dimethylallyl diphosphate (DMAPP).</text>
</comment>
<dbReference type="HAMAP" id="MF_00202">
    <property type="entry name" value="Idi"/>
    <property type="match status" value="1"/>
</dbReference>
<feature type="binding site" evidence="10">
    <location>
        <position position="88"/>
    </location>
    <ligand>
        <name>Mn(2+)</name>
        <dbReference type="ChEBI" id="CHEBI:29035"/>
    </ligand>
</feature>
<dbReference type="EMBL" id="FNNZ01000013">
    <property type="protein sequence ID" value="SDX04592.1"/>
    <property type="molecule type" value="Genomic_DNA"/>
</dbReference>
<keyword evidence="5 10" id="KW-0479">Metal-binding</keyword>
<evidence type="ECO:0000256" key="3">
    <source>
        <dbReference type="ARBA" id="ARBA00012057"/>
    </source>
</evidence>
<keyword evidence="6 10" id="KW-0460">Magnesium</keyword>
<proteinExistence type="inferred from homology"/>
<dbReference type="CDD" id="cd02885">
    <property type="entry name" value="NUDIX_IPP_Isomerase"/>
    <property type="match status" value="1"/>
</dbReference>
<keyword evidence="4 10" id="KW-0963">Cytoplasm</keyword>
<dbReference type="Proteomes" id="UP000198816">
    <property type="component" value="Unassembled WGS sequence"/>
</dbReference>
<feature type="binding site" evidence="10">
    <location>
        <position position="134"/>
    </location>
    <ligand>
        <name>Mn(2+)</name>
        <dbReference type="ChEBI" id="CHEBI:29035"/>
    </ligand>
</feature>
<feature type="binding site" evidence="10">
    <location>
        <position position="45"/>
    </location>
    <ligand>
        <name>Mn(2+)</name>
        <dbReference type="ChEBI" id="CHEBI:29035"/>
    </ligand>
</feature>
<feature type="active site" evidence="10 11">
    <location>
        <position position="86"/>
    </location>
</feature>
<dbReference type="PROSITE" id="PS51462">
    <property type="entry name" value="NUDIX"/>
    <property type="match status" value="1"/>
</dbReference>
<dbReference type="RefSeq" id="WP_093033203.1">
    <property type="nucleotide sequence ID" value="NZ_FNNZ01000013.1"/>
</dbReference>
<dbReference type="NCBIfam" id="TIGR02150">
    <property type="entry name" value="IPP_isom_1"/>
    <property type="match status" value="1"/>
</dbReference>
<keyword evidence="14" id="KW-1185">Reference proteome</keyword>
<evidence type="ECO:0000256" key="8">
    <source>
        <dbReference type="ARBA" id="ARBA00023229"/>
    </source>
</evidence>
<feature type="binding site" evidence="10">
    <location>
        <position position="132"/>
    </location>
    <ligand>
        <name>Mn(2+)</name>
        <dbReference type="ChEBI" id="CHEBI:29035"/>
    </ligand>
</feature>
<comment type="subcellular location">
    <subcellularLocation>
        <location evidence="10">Cytoplasm</location>
    </subcellularLocation>
</comment>
<dbReference type="AlphaFoldDB" id="A0A1H2YH92"/>
<reference evidence="14" key="1">
    <citation type="submission" date="2016-10" db="EMBL/GenBank/DDBJ databases">
        <authorList>
            <person name="Varghese N."/>
            <person name="Submissions S."/>
        </authorList>
    </citation>
    <scope>NUCLEOTIDE SEQUENCE [LARGE SCALE GENOMIC DNA]</scope>
    <source>
        <strain evidence="14">DSM 217</strain>
    </source>
</reference>
<evidence type="ECO:0000256" key="5">
    <source>
        <dbReference type="ARBA" id="ARBA00022723"/>
    </source>
</evidence>
<dbReference type="PANTHER" id="PTHR10885:SF0">
    <property type="entry name" value="ISOPENTENYL-DIPHOSPHATE DELTA-ISOMERASE"/>
    <property type="match status" value="1"/>
</dbReference>
<dbReference type="NCBIfam" id="NF002995">
    <property type="entry name" value="PRK03759.1"/>
    <property type="match status" value="1"/>
</dbReference>
<dbReference type="InterPro" id="IPR056375">
    <property type="entry name" value="Idi_bact"/>
</dbReference>
<keyword evidence="9 10" id="KW-0413">Isomerase</keyword>
<organism evidence="13 14">
    <name type="scientific">Thiocapsa roseopersicina</name>
    <dbReference type="NCBI Taxonomy" id="1058"/>
    <lineage>
        <taxon>Bacteria</taxon>
        <taxon>Pseudomonadati</taxon>
        <taxon>Pseudomonadota</taxon>
        <taxon>Gammaproteobacteria</taxon>
        <taxon>Chromatiales</taxon>
        <taxon>Chromatiaceae</taxon>
        <taxon>Thiocapsa</taxon>
    </lineage>
</organism>
<dbReference type="GO" id="GO:0004452">
    <property type="term" value="F:isopentenyl-diphosphate delta-isomerase activity"/>
    <property type="evidence" value="ECO:0007669"/>
    <property type="project" value="UniProtKB-UniRule"/>
</dbReference>
<evidence type="ECO:0000259" key="12">
    <source>
        <dbReference type="PROSITE" id="PS51462"/>
    </source>
</evidence>
<evidence type="ECO:0000256" key="10">
    <source>
        <dbReference type="HAMAP-Rule" id="MF_00202"/>
    </source>
</evidence>
<dbReference type="SUPFAM" id="SSF55811">
    <property type="entry name" value="Nudix"/>
    <property type="match status" value="1"/>
</dbReference>
<dbReference type="InterPro" id="IPR011876">
    <property type="entry name" value="IsopentenylPP_isomerase_typ1"/>
</dbReference>